<dbReference type="EMBL" id="JMSZ01000016">
    <property type="protein sequence ID" value="KDE40686.1"/>
    <property type="molecule type" value="Genomic_DNA"/>
</dbReference>
<dbReference type="Pfam" id="PF00571">
    <property type="entry name" value="CBS"/>
    <property type="match status" value="2"/>
</dbReference>
<feature type="domain" description="CBS" evidence="3">
    <location>
        <begin position="11"/>
        <end position="69"/>
    </location>
</feature>
<evidence type="ECO:0000313" key="5">
    <source>
        <dbReference type="Proteomes" id="UP000027318"/>
    </source>
</evidence>
<dbReference type="InterPro" id="IPR044729">
    <property type="entry name" value="CBS_bac"/>
</dbReference>
<dbReference type="PANTHER" id="PTHR43080:SF26">
    <property type="entry name" value="REGULATORY PROTEIN"/>
    <property type="match status" value="1"/>
</dbReference>
<dbReference type="STRING" id="267850.ADINL_1278"/>
<reference evidence="4 5" key="1">
    <citation type="journal article" date="2005" name="Int. J. Syst. Evol. Microbiol.">
        <title>Nitrincola lacisaponensis gen. nov., sp. nov., a novel alkaliphilic bacterium isolated from an alkaline, saline lake.</title>
        <authorList>
            <person name="Dimitriu P.A."/>
            <person name="Shukla S.K."/>
            <person name="Conradt J."/>
            <person name="Marquez M.C."/>
            <person name="Ventosa A."/>
            <person name="Maglia A."/>
            <person name="Peyton B.M."/>
            <person name="Pinkart H.C."/>
            <person name="Mormile M.R."/>
        </authorList>
    </citation>
    <scope>NUCLEOTIDE SEQUENCE [LARGE SCALE GENOMIC DNA]</scope>
    <source>
        <strain evidence="4 5">4CA</strain>
    </source>
</reference>
<dbReference type="PANTHER" id="PTHR43080">
    <property type="entry name" value="CBS DOMAIN-CONTAINING PROTEIN CBSX3, MITOCHONDRIAL"/>
    <property type="match status" value="1"/>
</dbReference>
<dbReference type="InterPro" id="IPR051257">
    <property type="entry name" value="Diverse_CBS-Domain"/>
</dbReference>
<evidence type="ECO:0000256" key="1">
    <source>
        <dbReference type="ARBA" id="ARBA00023122"/>
    </source>
</evidence>
<name>A0A063Y7E7_9GAMM</name>
<dbReference type="CDD" id="cd04629">
    <property type="entry name" value="CBS_pair_bac"/>
    <property type="match status" value="1"/>
</dbReference>
<comment type="caution">
    <text evidence="4">The sequence shown here is derived from an EMBL/GenBank/DDBJ whole genome shotgun (WGS) entry which is preliminary data.</text>
</comment>
<dbReference type="InterPro" id="IPR046342">
    <property type="entry name" value="CBS_dom_sf"/>
</dbReference>
<evidence type="ECO:0000256" key="2">
    <source>
        <dbReference type="PROSITE-ProRule" id="PRU00703"/>
    </source>
</evidence>
<dbReference type="OrthoDB" id="9790355at2"/>
<dbReference type="Proteomes" id="UP000027318">
    <property type="component" value="Unassembled WGS sequence"/>
</dbReference>
<protein>
    <submittedName>
        <fullName evidence="4">CBS domain protein</fullName>
    </submittedName>
</protein>
<dbReference type="AlphaFoldDB" id="A0A063Y7E7"/>
<evidence type="ECO:0000313" key="4">
    <source>
        <dbReference type="EMBL" id="KDE40686.1"/>
    </source>
</evidence>
<gene>
    <name evidence="4" type="ORF">ADINL_1278</name>
</gene>
<sequence>MLRSVKAQDYMASKLVTFSPETDLFRALMTLREYKLSASPVISADGDLVGLLSEVDGLRAILSQTYHEEEMGSGGKVEDYMSREVDTVNHDADIIAVSKTFIEKGRRCLPVVKAGKLVGMISRADVLRAVEDFANDG</sequence>
<keyword evidence="1 2" id="KW-0129">CBS domain</keyword>
<dbReference type="RefSeq" id="WP_036544998.1">
    <property type="nucleotide sequence ID" value="NZ_JBKBNO010000010.1"/>
</dbReference>
<dbReference type="Gene3D" id="3.10.580.10">
    <property type="entry name" value="CBS-domain"/>
    <property type="match status" value="1"/>
</dbReference>
<dbReference type="PROSITE" id="PS51371">
    <property type="entry name" value="CBS"/>
    <property type="match status" value="2"/>
</dbReference>
<accession>A0A063Y7E7</accession>
<evidence type="ECO:0000259" key="3">
    <source>
        <dbReference type="PROSITE" id="PS51371"/>
    </source>
</evidence>
<keyword evidence="5" id="KW-1185">Reference proteome</keyword>
<dbReference type="SMART" id="SM00116">
    <property type="entry name" value="CBS"/>
    <property type="match status" value="2"/>
</dbReference>
<organism evidence="4 5">
    <name type="scientific">Nitrincola lacisaponensis</name>
    <dbReference type="NCBI Taxonomy" id="267850"/>
    <lineage>
        <taxon>Bacteria</taxon>
        <taxon>Pseudomonadati</taxon>
        <taxon>Pseudomonadota</taxon>
        <taxon>Gammaproteobacteria</taxon>
        <taxon>Oceanospirillales</taxon>
        <taxon>Oceanospirillaceae</taxon>
        <taxon>Nitrincola</taxon>
    </lineage>
</organism>
<feature type="domain" description="CBS" evidence="3">
    <location>
        <begin position="81"/>
        <end position="137"/>
    </location>
</feature>
<dbReference type="SUPFAM" id="SSF54631">
    <property type="entry name" value="CBS-domain pair"/>
    <property type="match status" value="1"/>
</dbReference>
<proteinExistence type="predicted"/>
<dbReference type="InterPro" id="IPR000644">
    <property type="entry name" value="CBS_dom"/>
</dbReference>